<keyword evidence="1" id="KW-1133">Transmembrane helix</keyword>
<keyword evidence="3" id="KW-1185">Reference proteome</keyword>
<dbReference type="AlphaFoldDB" id="A0A4Y7SIK1"/>
<keyword evidence="1" id="KW-0472">Membrane</keyword>
<reference evidence="2 3" key="1">
    <citation type="journal article" date="2019" name="Nat. Ecol. Evol.">
        <title>Megaphylogeny resolves global patterns of mushroom evolution.</title>
        <authorList>
            <person name="Varga T."/>
            <person name="Krizsan K."/>
            <person name="Foldi C."/>
            <person name="Dima B."/>
            <person name="Sanchez-Garcia M."/>
            <person name="Sanchez-Ramirez S."/>
            <person name="Szollosi G.J."/>
            <person name="Szarkandi J.G."/>
            <person name="Papp V."/>
            <person name="Albert L."/>
            <person name="Andreopoulos W."/>
            <person name="Angelini C."/>
            <person name="Antonin V."/>
            <person name="Barry K.W."/>
            <person name="Bougher N.L."/>
            <person name="Buchanan P."/>
            <person name="Buyck B."/>
            <person name="Bense V."/>
            <person name="Catcheside P."/>
            <person name="Chovatia M."/>
            <person name="Cooper J."/>
            <person name="Damon W."/>
            <person name="Desjardin D."/>
            <person name="Finy P."/>
            <person name="Geml J."/>
            <person name="Haridas S."/>
            <person name="Hughes K."/>
            <person name="Justo A."/>
            <person name="Karasinski D."/>
            <person name="Kautmanova I."/>
            <person name="Kiss B."/>
            <person name="Kocsube S."/>
            <person name="Kotiranta H."/>
            <person name="LaButti K.M."/>
            <person name="Lechner B.E."/>
            <person name="Liimatainen K."/>
            <person name="Lipzen A."/>
            <person name="Lukacs Z."/>
            <person name="Mihaltcheva S."/>
            <person name="Morgado L.N."/>
            <person name="Niskanen T."/>
            <person name="Noordeloos M.E."/>
            <person name="Ohm R.A."/>
            <person name="Ortiz-Santana B."/>
            <person name="Ovrebo C."/>
            <person name="Racz N."/>
            <person name="Riley R."/>
            <person name="Savchenko A."/>
            <person name="Shiryaev A."/>
            <person name="Soop K."/>
            <person name="Spirin V."/>
            <person name="Szebenyi C."/>
            <person name="Tomsovsky M."/>
            <person name="Tulloss R.E."/>
            <person name="Uehling J."/>
            <person name="Grigoriev I.V."/>
            <person name="Vagvolgyi C."/>
            <person name="Papp T."/>
            <person name="Martin F.M."/>
            <person name="Miettinen O."/>
            <person name="Hibbett D.S."/>
            <person name="Nagy L.G."/>
        </authorList>
    </citation>
    <scope>NUCLEOTIDE SEQUENCE [LARGE SCALE GENOMIC DNA]</scope>
    <source>
        <strain evidence="2 3">FP101781</strain>
    </source>
</reference>
<dbReference type="Proteomes" id="UP000298030">
    <property type="component" value="Unassembled WGS sequence"/>
</dbReference>
<accession>A0A4Y7SIK1</accession>
<dbReference type="EMBL" id="QPFP01000104">
    <property type="protein sequence ID" value="TEB21720.1"/>
    <property type="molecule type" value="Genomic_DNA"/>
</dbReference>
<comment type="caution">
    <text evidence="2">The sequence shown here is derived from an EMBL/GenBank/DDBJ whole genome shotgun (WGS) entry which is preliminary data.</text>
</comment>
<feature type="transmembrane region" description="Helical" evidence="1">
    <location>
        <begin position="165"/>
        <end position="186"/>
    </location>
</feature>
<feature type="transmembrane region" description="Helical" evidence="1">
    <location>
        <begin position="72"/>
        <end position="99"/>
    </location>
</feature>
<evidence type="ECO:0008006" key="4">
    <source>
        <dbReference type="Google" id="ProtNLM"/>
    </source>
</evidence>
<feature type="transmembrane region" description="Helical" evidence="1">
    <location>
        <begin position="35"/>
        <end position="60"/>
    </location>
</feature>
<name>A0A4Y7SIK1_COPMI</name>
<feature type="transmembrane region" description="Helical" evidence="1">
    <location>
        <begin position="132"/>
        <end position="153"/>
    </location>
</feature>
<proteinExistence type="predicted"/>
<dbReference type="OrthoDB" id="2994132at2759"/>
<protein>
    <recommendedName>
        <fullName evidence="4">Integral membrane protein</fullName>
    </recommendedName>
</protein>
<evidence type="ECO:0000313" key="3">
    <source>
        <dbReference type="Proteomes" id="UP000298030"/>
    </source>
</evidence>
<evidence type="ECO:0000256" key="1">
    <source>
        <dbReference type="SAM" id="Phobius"/>
    </source>
</evidence>
<sequence length="284" mass="32157">MSLTLPEFWYPFYVYYAQDPRDLFDYAQVVLDYPAAAFVCALALGFQIHLAIPILQGMVISKRQRDTYGSSIVLFANAALAIACIITTTLYCVGFILMLQSLGQRPRVWPESPDHEPVTIDSPIFLTSGRRAILQMVAVGMQFMVLLADTLLIYRCWVIFNGKKWVYVIPSLPYAISLGLSVYGVVLSAWGNTSWEDFIAGELVAPYVSAVASFFRECHSDLFHLRAHTPSETAHEGSYRGFKFHTPRYPIRPRNYHRICAARILYRGLRPCRNVLYIGSGVHL</sequence>
<organism evidence="2 3">
    <name type="scientific">Coprinellus micaceus</name>
    <name type="common">Glistening ink-cap mushroom</name>
    <name type="synonym">Coprinus micaceus</name>
    <dbReference type="NCBI Taxonomy" id="71717"/>
    <lineage>
        <taxon>Eukaryota</taxon>
        <taxon>Fungi</taxon>
        <taxon>Dikarya</taxon>
        <taxon>Basidiomycota</taxon>
        <taxon>Agaricomycotina</taxon>
        <taxon>Agaricomycetes</taxon>
        <taxon>Agaricomycetidae</taxon>
        <taxon>Agaricales</taxon>
        <taxon>Agaricineae</taxon>
        <taxon>Psathyrellaceae</taxon>
        <taxon>Coprinellus</taxon>
    </lineage>
</organism>
<keyword evidence="1" id="KW-0812">Transmembrane</keyword>
<feature type="transmembrane region" description="Helical" evidence="1">
    <location>
        <begin position="198"/>
        <end position="215"/>
    </location>
</feature>
<gene>
    <name evidence="2" type="ORF">FA13DRAFT_96451</name>
</gene>
<evidence type="ECO:0000313" key="2">
    <source>
        <dbReference type="EMBL" id="TEB21720.1"/>
    </source>
</evidence>